<dbReference type="Gene3D" id="1.10.600.10">
    <property type="entry name" value="Farnesyl Diphosphate Synthase"/>
    <property type="match status" value="1"/>
</dbReference>
<gene>
    <name evidence="1" type="ORF">KHLLAP_LOCUS9698</name>
</gene>
<proteinExistence type="predicted"/>
<keyword evidence="2" id="KW-1185">Reference proteome</keyword>
<organism evidence="1 2">
    <name type="scientific">Anthostomella pinea</name>
    <dbReference type="NCBI Taxonomy" id="933095"/>
    <lineage>
        <taxon>Eukaryota</taxon>
        <taxon>Fungi</taxon>
        <taxon>Dikarya</taxon>
        <taxon>Ascomycota</taxon>
        <taxon>Pezizomycotina</taxon>
        <taxon>Sordariomycetes</taxon>
        <taxon>Xylariomycetidae</taxon>
        <taxon>Xylariales</taxon>
        <taxon>Xylariaceae</taxon>
        <taxon>Anthostomella</taxon>
    </lineage>
</organism>
<sequence>MNCSLNFGGEKQRRLELADFALFTALWWPEAPLAQLEVLAYLAIWLFTWDDEIDEPSGSYAEDISGAQAYRDSTLHFIVQSFDVIGSALRASYDANQCQRFYDEISRFMTASRLEQDTRMRGDVPTLNEYWNFRLGTSAVYIGTAPAVYSLSLRLPSDLMQSEPMQALWRETNVTISITNDLVSLRKEIKSGCIDSMVPLLFASLGDIEKAVSESVTCLRTAKLQFDQAAHLLLFRDQGKKGCLHELETFI</sequence>
<reference evidence="1" key="1">
    <citation type="submission" date="2023-10" db="EMBL/GenBank/DDBJ databases">
        <authorList>
            <person name="Hackl T."/>
        </authorList>
    </citation>
    <scope>NUCLEOTIDE SEQUENCE</scope>
</reference>
<evidence type="ECO:0000313" key="1">
    <source>
        <dbReference type="EMBL" id="CAJ2509230.1"/>
    </source>
</evidence>
<protein>
    <submittedName>
        <fullName evidence="1">Uu.00g142560.m01.CDS01</fullName>
    </submittedName>
</protein>
<accession>A0AAI8YLQ3</accession>
<evidence type="ECO:0000313" key="2">
    <source>
        <dbReference type="Proteomes" id="UP001295740"/>
    </source>
</evidence>
<dbReference type="Pfam" id="PF19086">
    <property type="entry name" value="Terpene_syn_C_2"/>
    <property type="match status" value="1"/>
</dbReference>
<name>A0AAI8YLQ3_9PEZI</name>
<dbReference type="EMBL" id="CAUWAG010000012">
    <property type="protein sequence ID" value="CAJ2509230.1"/>
    <property type="molecule type" value="Genomic_DNA"/>
</dbReference>
<dbReference type="SUPFAM" id="SSF48576">
    <property type="entry name" value="Terpenoid synthases"/>
    <property type="match status" value="1"/>
</dbReference>
<dbReference type="Proteomes" id="UP001295740">
    <property type="component" value="Unassembled WGS sequence"/>
</dbReference>
<dbReference type="AlphaFoldDB" id="A0AAI8YLQ3"/>
<comment type="caution">
    <text evidence="1">The sequence shown here is derived from an EMBL/GenBank/DDBJ whole genome shotgun (WGS) entry which is preliminary data.</text>
</comment>
<dbReference type="InterPro" id="IPR008949">
    <property type="entry name" value="Isoprenoid_synthase_dom_sf"/>
</dbReference>